<evidence type="ECO:0000256" key="4">
    <source>
        <dbReference type="ARBA" id="ARBA00023015"/>
    </source>
</evidence>
<dbReference type="NCBIfam" id="TIGR00242">
    <property type="entry name" value="division/cell wall cluster transcriptional repressor MraZ"/>
    <property type="match status" value="1"/>
</dbReference>
<dbReference type="Pfam" id="PF02381">
    <property type="entry name" value="MraZ"/>
    <property type="match status" value="2"/>
</dbReference>
<dbReference type="PANTHER" id="PTHR34701:SF1">
    <property type="entry name" value="TRANSCRIPTIONAL REGULATOR MRAZ"/>
    <property type="match status" value="1"/>
</dbReference>
<dbReference type="InterPro" id="IPR037914">
    <property type="entry name" value="SpoVT-AbrB_sf"/>
</dbReference>
<dbReference type="SUPFAM" id="SSF89447">
    <property type="entry name" value="AbrB/MazE/MraZ-like"/>
    <property type="match status" value="1"/>
</dbReference>
<comment type="similarity">
    <text evidence="7">Belongs to the MraZ family.</text>
</comment>
<dbReference type="AlphaFoldDB" id="A0A7Y9RYF7"/>
<gene>
    <name evidence="7" type="primary">mraZ</name>
    <name evidence="9" type="ORF">BJ989_002544</name>
</gene>
<evidence type="ECO:0000256" key="6">
    <source>
        <dbReference type="ARBA" id="ARBA00023163"/>
    </source>
</evidence>
<dbReference type="InterPro" id="IPR035644">
    <property type="entry name" value="MraZ_C"/>
</dbReference>
<keyword evidence="3" id="KW-0677">Repeat</keyword>
<dbReference type="PROSITE" id="PS51740">
    <property type="entry name" value="SPOVT_ABRB"/>
    <property type="match status" value="2"/>
</dbReference>
<dbReference type="RefSeq" id="WP_179518532.1">
    <property type="nucleotide sequence ID" value="NZ_JACCAC010000001.1"/>
</dbReference>
<evidence type="ECO:0000256" key="2">
    <source>
        <dbReference type="ARBA" id="ARBA00022490"/>
    </source>
</evidence>
<dbReference type="GO" id="GO:0005737">
    <property type="term" value="C:cytoplasm"/>
    <property type="evidence" value="ECO:0007669"/>
    <property type="project" value="UniProtKB-UniRule"/>
</dbReference>
<evidence type="ECO:0000313" key="10">
    <source>
        <dbReference type="Proteomes" id="UP000544110"/>
    </source>
</evidence>
<dbReference type="GO" id="GO:0000976">
    <property type="term" value="F:transcription cis-regulatory region binding"/>
    <property type="evidence" value="ECO:0007669"/>
    <property type="project" value="TreeGrafter"/>
</dbReference>
<dbReference type="GO" id="GO:2000143">
    <property type="term" value="P:negative regulation of DNA-templated transcription initiation"/>
    <property type="evidence" value="ECO:0007669"/>
    <property type="project" value="TreeGrafter"/>
</dbReference>
<comment type="subunit">
    <text evidence="7">Forms oligomers.</text>
</comment>
<proteinExistence type="inferred from homology"/>
<dbReference type="PANTHER" id="PTHR34701">
    <property type="entry name" value="TRANSCRIPTIONAL REGULATOR MRAZ"/>
    <property type="match status" value="1"/>
</dbReference>
<dbReference type="Proteomes" id="UP000544110">
    <property type="component" value="Unassembled WGS sequence"/>
</dbReference>
<dbReference type="GO" id="GO:0003700">
    <property type="term" value="F:DNA-binding transcription factor activity"/>
    <property type="evidence" value="ECO:0007669"/>
    <property type="project" value="UniProtKB-UniRule"/>
</dbReference>
<dbReference type="InterPro" id="IPR038619">
    <property type="entry name" value="MraZ_sf"/>
</dbReference>
<dbReference type="InterPro" id="IPR020603">
    <property type="entry name" value="MraZ_dom"/>
</dbReference>
<evidence type="ECO:0000259" key="8">
    <source>
        <dbReference type="PROSITE" id="PS51740"/>
    </source>
</evidence>
<keyword evidence="2 7" id="KW-0963">Cytoplasm</keyword>
<dbReference type="CDD" id="cd16320">
    <property type="entry name" value="MraZ_N"/>
    <property type="match status" value="1"/>
</dbReference>
<evidence type="ECO:0000256" key="7">
    <source>
        <dbReference type="HAMAP-Rule" id="MF_01008"/>
    </source>
</evidence>
<feature type="domain" description="SpoVT-AbrB" evidence="8">
    <location>
        <begin position="5"/>
        <end position="47"/>
    </location>
</feature>
<feature type="domain" description="SpoVT-AbrB" evidence="8">
    <location>
        <begin position="76"/>
        <end position="119"/>
    </location>
</feature>
<name>A0A7Y9RYF7_9ACTN</name>
<keyword evidence="6 7" id="KW-0804">Transcription</keyword>
<evidence type="ECO:0000313" key="9">
    <source>
        <dbReference type="EMBL" id="NYG56240.1"/>
    </source>
</evidence>
<comment type="caution">
    <text evidence="9">The sequence shown here is derived from an EMBL/GenBank/DDBJ whole genome shotgun (WGS) entry which is preliminary data.</text>
</comment>
<sequence>MFFGTYTPKLDDKGRLFLPAKFRDELAEGLVVTRGQERCLTVWSLADFSRMTDRLREAPVTNKATRDYVRMLFAAASQEVPDKQGRIGIPATLRDYASLTRDVMVIGAMNRVEIWDPQSWATYSEEQEQKFAELSDEVFPGI</sequence>
<dbReference type="InterPro" id="IPR035642">
    <property type="entry name" value="MraZ_N"/>
</dbReference>
<dbReference type="Gene3D" id="3.40.1550.20">
    <property type="entry name" value="Transcriptional regulator MraZ domain"/>
    <property type="match status" value="1"/>
</dbReference>
<evidence type="ECO:0000256" key="3">
    <source>
        <dbReference type="ARBA" id="ARBA00022737"/>
    </source>
</evidence>
<keyword evidence="10" id="KW-1185">Reference proteome</keyword>
<keyword evidence="4 7" id="KW-0805">Transcription regulation</keyword>
<dbReference type="EMBL" id="JACCAC010000001">
    <property type="protein sequence ID" value="NYG56240.1"/>
    <property type="molecule type" value="Genomic_DNA"/>
</dbReference>
<dbReference type="GO" id="GO:0009295">
    <property type="term" value="C:nucleoid"/>
    <property type="evidence" value="ECO:0007669"/>
    <property type="project" value="UniProtKB-SubCell"/>
</dbReference>
<dbReference type="CDD" id="cd16321">
    <property type="entry name" value="MraZ_C"/>
    <property type="match status" value="1"/>
</dbReference>
<keyword evidence="5 7" id="KW-0238">DNA-binding</keyword>
<accession>A0A7Y9RYF7</accession>
<dbReference type="InterPro" id="IPR003444">
    <property type="entry name" value="MraZ"/>
</dbReference>
<dbReference type="InterPro" id="IPR007159">
    <property type="entry name" value="SpoVT-AbrB_dom"/>
</dbReference>
<organism evidence="9 10">
    <name type="scientific">Nocardioides perillae</name>
    <dbReference type="NCBI Taxonomy" id="1119534"/>
    <lineage>
        <taxon>Bacteria</taxon>
        <taxon>Bacillati</taxon>
        <taxon>Actinomycetota</taxon>
        <taxon>Actinomycetes</taxon>
        <taxon>Propionibacteriales</taxon>
        <taxon>Nocardioidaceae</taxon>
        <taxon>Nocardioides</taxon>
    </lineage>
</organism>
<protein>
    <recommendedName>
        <fullName evidence="1 7">Transcriptional regulator MraZ</fullName>
    </recommendedName>
</protein>
<reference evidence="9 10" key="1">
    <citation type="submission" date="2020-07" db="EMBL/GenBank/DDBJ databases">
        <title>Sequencing the genomes of 1000 actinobacteria strains.</title>
        <authorList>
            <person name="Klenk H.-P."/>
        </authorList>
    </citation>
    <scope>NUCLEOTIDE SEQUENCE [LARGE SCALE GENOMIC DNA]</scope>
    <source>
        <strain evidence="9 10">DSM 24552</strain>
    </source>
</reference>
<evidence type="ECO:0000256" key="1">
    <source>
        <dbReference type="ARBA" id="ARBA00013860"/>
    </source>
</evidence>
<evidence type="ECO:0000256" key="5">
    <source>
        <dbReference type="ARBA" id="ARBA00023125"/>
    </source>
</evidence>
<dbReference type="HAMAP" id="MF_01008">
    <property type="entry name" value="MraZ"/>
    <property type="match status" value="1"/>
</dbReference>
<comment type="subcellular location">
    <subcellularLocation>
        <location evidence="7">Cytoplasm</location>
        <location evidence="7">Nucleoid</location>
    </subcellularLocation>
</comment>